<dbReference type="CDD" id="cd01650">
    <property type="entry name" value="RT_nLTR_like"/>
    <property type="match status" value="1"/>
</dbReference>
<proteinExistence type="predicted"/>
<dbReference type="PROSITE" id="PS50878">
    <property type="entry name" value="RT_POL"/>
    <property type="match status" value="1"/>
</dbReference>
<name>A0AAV7E9F0_ARIFI</name>
<gene>
    <name evidence="2" type="ORF">H6P81_015702</name>
</gene>
<dbReference type="InterPro" id="IPR000477">
    <property type="entry name" value="RT_dom"/>
</dbReference>
<dbReference type="Proteomes" id="UP000825729">
    <property type="component" value="Unassembled WGS sequence"/>
</dbReference>
<feature type="domain" description="Reverse transcriptase" evidence="1">
    <location>
        <begin position="1"/>
        <end position="198"/>
    </location>
</feature>
<evidence type="ECO:0000259" key="1">
    <source>
        <dbReference type="PROSITE" id="PS50878"/>
    </source>
</evidence>
<evidence type="ECO:0000313" key="3">
    <source>
        <dbReference type="Proteomes" id="UP000825729"/>
    </source>
</evidence>
<dbReference type="EMBL" id="JAINDJ010000006">
    <property type="protein sequence ID" value="KAG9444362.1"/>
    <property type="molecule type" value="Genomic_DNA"/>
</dbReference>
<organism evidence="2 3">
    <name type="scientific">Aristolochia fimbriata</name>
    <name type="common">White veined hardy Dutchman's pipe vine</name>
    <dbReference type="NCBI Taxonomy" id="158543"/>
    <lineage>
        <taxon>Eukaryota</taxon>
        <taxon>Viridiplantae</taxon>
        <taxon>Streptophyta</taxon>
        <taxon>Embryophyta</taxon>
        <taxon>Tracheophyta</taxon>
        <taxon>Spermatophyta</taxon>
        <taxon>Magnoliopsida</taxon>
        <taxon>Magnoliidae</taxon>
        <taxon>Piperales</taxon>
        <taxon>Aristolochiaceae</taxon>
        <taxon>Aristolochia</taxon>
    </lineage>
</organism>
<dbReference type="PANTHER" id="PTHR33116">
    <property type="entry name" value="REVERSE TRANSCRIPTASE ZINC-BINDING DOMAIN-CONTAINING PROTEIN-RELATED-RELATED"/>
    <property type="match status" value="1"/>
</dbReference>
<dbReference type="InterPro" id="IPR043502">
    <property type="entry name" value="DNA/RNA_pol_sf"/>
</dbReference>
<evidence type="ECO:0000313" key="2">
    <source>
        <dbReference type="EMBL" id="KAG9444362.1"/>
    </source>
</evidence>
<comment type="caution">
    <text evidence="2">The sequence shown here is derived from an EMBL/GenBank/DDBJ whole genome shotgun (WGS) entry which is preliminary data.</text>
</comment>
<dbReference type="Pfam" id="PF00078">
    <property type="entry name" value="RVT_1"/>
    <property type="match status" value="1"/>
</dbReference>
<sequence length="335" mass="38238">MLVHEVADRFAKMRQPRVILKLDMAKAFDRVDWDYLESMMTEMGFGRRWLKWIRSCVSNANYSLLVNGGTFGYFGGTRGLRQGDPLSPLLFNIVGEGFTSIIKAALEVGWLRNTLPEEMLPVAQFADDTIVFGEGLVEQIEKWKAAIKLFELASGQRVNWDKTELFGFNLSPETTQLMADMLGCNVGSLPSTYLGLPLFHSRIIQSIWSPVMEKVHKHLSLWKGKLLSTAGRLILIKACLYGIPAHYLSFMHCPVSVAKELERLFRRFLWRGSSEDFKYHLVNWKKVCLPKDMGGLGIRKVSAVNKAFMLKWCWRLNIDKKIPWSKLVELTSGGR</sequence>
<dbReference type="PANTHER" id="PTHR33116:SF78">
    <property type="entry name" value="OS12G0587133 PROTEIN"/>
    <property type="match status" value="1"/>
</dbReference>
<reference evidence="2 3" key="1">
    <citation type="submission" date="2021-07" db="EMBL/GenBank/DDBJ databases">
        <title>The Aristolochia fimbriata genome: insights into angiosperm evolution, floral development and chemical biosynthesis.</title>
        <authorList>
            <person name="Jiao Y."/>
        </authorList>
    </citation>
    <scope>NUCLEOTIDE SEQUENCE [LARGE SCALE GENOMIC DNA]</scope>
    <source>
        <strain evidence="2">IBCAS-2021</strain>
        <tissue evidence="2">Leaf</tissue>
    </source>
</reference>
<protein>
    <recommendedName>
        <fullName evidence="1">Reverse transcriptase domain-containing protein</fullName>
    </recommendedName>
</protein>
<dbReference type="AlphaFoldDB" id="A0AAV7E9F0"/>
<dbReference type="SUPFAM" id="SSF56672">
    <property type="entry name" value="DNA/RNA polymerases"/>
    <property type="match status" value="1"/>
</dbReference>
<accession>A0AAV7E9F0</accession>
<keyword evidence="3" id="KW-1185">Reference proteome</keyword>